<evidence type="ECO:0000313" key="1">
    <source>
        <dbReference type="EMBL" id="KAI9510038.1"/>
    </source>
</evidence>
<proteinExistence type="predicted"/>
<gene>
    <name evidence="1" type="ORF">F5148DRAFT_977384</name>
</gene>
<organism evidence="1 2">
    <name type="scientific">Russula earlei</name>
    <dbReference type="NCBI Taxonomy" id="71964"/>
    <lineage>
        <taxon>Eukaryota</taxon>
        <taxon>Fungi</taxon>
        <taxon>Dikarya</taxon>
        <taxon>Basidiomycota</taxon>
        <taxon>Agaricomycotina</taxon>
        <taxon>Agaricomycetes</taxon>
        <taxon>Russulales</taxon>
        <taxon>Russulaceae</taxon>
        <taxon>Russula</taxon>
    </lineage>
</organism>
<accession>A0ACC0UEN5</accession>
<keyword evidence="2" id="KW-1185">Reference proteome</keyword>
<name>A0ACC0UEN5_9AGAM</name>
<dbReference type="EMBL" id="JAGFNK010000050">
    <property type="protein sequence ID" value="KAI9510038.1"/>
    <property type="molecule type" value="Genomic_DNA"/>
</dbReference>
<sequence>MTAIRLYPPLFEEGKNTEFLHSGRTLSVTQSPRDNSVAVFATNAAVDSKAPRSSKEKYSEPNDIYTASTDSIPTSERRLFLTETSVVFASLQDFKNNQREQDSRLGRSEQVSQVLIKHAVDYVKLVMESWAQASKPVRRMQPLRYDANHYRALYTCVSLFVVLYLPEAGFDDAPVGEELMEWLNTHFIEPSSEEGDHLSSQDNPWQDESFWPYFTRSVLRGFSKASLFLLTTLSRHPSEHLQNVAQHLAPLLSSHPRIVQFSSERDFVIALRRWKERVKSLRLELDRVPEDAREDGFENWWKPFSNIVGILEGRLEVIQNICIDLNADWKEVCAAWSIFVNHRLRRQDLPEVVNQILESMPPDPTDLEDMIHVALFRGETMEALAYAAGLDVWLAAHWVDLMDAIDLLNTPVSDDSVISLRDQYILSYADYLHSDPALWRMTVAYMCSCGPIGREQADQVLLRVPISLNLSTSDNDAARLGGVPTALRAVIETCHEYGRESVRRMVCTIAARNSLQQRDYGLAVSYATSAENWTWLGRIVDAVLAEYIEHGPEVFARSVAAVAPSLQELRAHPGADGVFTHRLMFAVRYAEFHQRRLSGDLQEAALDILTMFNEDLAPKTWWGVLLCDAVDLIRNNDLMLYSSSGAVELLKRLEEVHIGASQGSGDAYLSILMMSMGGSSDAAALQRLKSARLCLAKYYAKCTMVAGGRDIRGSRVGIIGM</sequence>
<evidence type="ECO:0000313" key="2">
    <source>
        <dbReference type="Proteomes" id="UP001207468"/>
    </source>
</evidence>
<comment type="caution">
    <text evidence="1">The sequence shown here is derived from an EMBL/GenBank/DDBJ whole genome shotgun (WGS) entry which is preliminary data.</text>
</comment>
<dbReference type="Proteomes" id="UP001207468">
    <property type="component" value="Unassembled WGS sequence"/>
</dbReference>
<reference evidence="1" key="1">
    <citation type="submission" date="2021-03" db="EMBL/GenBank/DDBJ databases">
        <title>Evolutionary priming and transition to the ectomycorrhizal habit in an iconic lineage of mushroom-forming fungi: is preadaptation a requirement?</title>
        <authorList>
            <consortium name="DOE Joint Genome Institute"/>
            <person name="Looney B.P."/>
            <person name="Miyauchi S."/>
            <person name="Morin E."/>
            <person name="Drula E."/>
            <person name="Courty P.E."/>
            <person name="Chicoki N."/>
            <person name="Fauchery L."/>
            <person name="Kohler A."/>
            <person name="Kuo A."/>
            <person name="LaButti K."/>
            <person name="Pangilinan J."/>
            <person name="Lipzen A."/>
            <person name="Riley R."/>
            <person name="Andreopoulos W."/>
            <person name="He G."/>
            <person name="Johnson J."/>
            <person name="Barry K.W."/>
            <person name="Grigoriev I.V."/>
            <person name="Nagy L."/>
            <person name="Hibbett D."/>
            <person name="Henrissat B."/>
            <person name="Matheny P.B."/>
            <person name="Labbe J."/>
            <person name="Martin A.F."/>
        </authorList>
    </citation>
    <scope>NUCLEOTIDE SEQUENCE</scope>
    <source>
        <strain evidence="1">BPL698</strain>
    </source>
</reference>
<protein>
    <submittedName>
        <fullName evidence="1">Nucleoporin Nup85-like protein</fullName>
    </submittedName>
</protein>